<evidence type="ECO:0000313" key="2">
    <source>
        <dbReference type="Proteomes" id="UP001138751"/>
    </source>
</evidence>
<comment type="caution">
    <text evidence="1">The sequence shown here is derived from an EMBL/GenBank/DDBJ whole genome shotgun (WGS) entry which is preliminary data.</text>
</comment>
<gene>
    <name evidence="1" type="ORF">GXW76_25085</name>
</gene>
<evidence type="ECO:0000313" key="1">
    <source>
        <dbReference type="EMBL" id="MBR0674465.1"/>
    </source>
</evidence>
<dbReference type="InterPro" id="IPR014845">
    <property type="entry name" value="GYD/TTHA1554"/>
</dbReference>
<reference evidence="1" key="1">
    <citation type="submission" date="2020-01" db="EMBL/GenBank/DDBJ databases">
        <authorList>
            <person name="Rat A."/>
        </authorList>
    </citation>
    <scope>NUCLEOTIDE SEQUENCE</scope>
    <source>
        <strain evidence="1">LMG 31231</strain>
    </source>
</reference>
<dbReference type="AlphaFoldDB" id="A0A9X9X4Y6"/>
<protein>
    <submittedName>
        <fullName evidence="1">GYD domain-containing protein</fullName>
    </submittedName>
</protein>
<accession>A0A9X9X4Y6</accession>
<dbReference type="Pfam" id="PF08734">
    <property type="entry name" value="GYD"/>
    <property type="match status" value="1"/>
</dbReference>
<organism evidence="1 2">
    <name type="scientific">Neoroseomonas soli</name>
    <dbReference type="NCBI Taxonomy" id="1081025"/>
    <lineage>
        <taxon>Bacteria</taxon>
        <taxon>Pseudomonadati</taxon>
        <taxon>Pseudomonadota</taxon>
        <taxon>Alphaproteobacteria</taxon>
        <taxon>Acetobacterales</taxon>
        <taxon>Acetobacteraceae</taxon>
        <taxon>Neoroseomonas</taxon>
    </lineage>
</organism>
<proteinExistence type="predicted"/>
<keyword evidence="2" id="KW-1185">Reference proteome</keyword>
<dbReference type="Proteomes" id="UP001138751">
    <property type="component" value="Unassembled WGS sequence"/>
</dbReference>
<dbReference type="RefSeq" id="WP_211864871.1">
    <property type="nucleotide sequence ID" value="NZ_JAAEDM010000168.1"/>
</dbReference>
<sequence length="97" mass="10773">MTTYIMLGNWTDQGAHAIADSPRRLDAARTAIEEMGGRLTSFHMTMGEFDFVLHIEAPDDAVAARFALMLGRMGNVRTRTLKAFPEQAYRQIVATVA</sequence>
<reference evidence="1" key="2">
    <citation type="journal article" date="2021" name="Syst. Appl. Microbiol.">
        <title>Roseomonas hellenica sp. nov., isolated from roots of wild-growing Alkanna tinctoria.</title>
        <authorList>
            <person name="Rat A."/>
            <person name="Naranjo H.D."/>
            <person name="Lebbe L."/>
            <person name="Cnockaert M."/>
            <person name="Krigas N."/>
            <person name="Grigoriadou K."/>
            <person name="Maloupa E."/>
            <person name="Willems A."/>
        </authorList>
    </citation>
    <scope>NUCLEOTIDE SEQUENCE</scope>
    <source>
        <strain evidence="1">LMG 31231</strain>
    </source>
</reference>
<name>A0A9X9X4Y6_9PROT</name>
<dbReference type="EMBL" id="JAAEDM010000168">
    <property type="protein sequence ID" value="MBR0674465.1"/>
    <property type="molecule type" value="Genomic_DNA"/>
</dbReference>